<dbReference type="InParanoid" id="H2XTS2"/>
<sequence>MELVCLGKIDINAEVNVTNYSRIKKYLVNREHEI</sequence>
<evidence type="ECO:0000313" key="2">
    <source>
        <dbReference type="Proteomes" id="UP000008144"/>
    </source>
</evidence>
<protein>
    <submittedName>
        <fullName evidence="1">Uncharacterized protein</fullName>
    </submittedName>
</protein>
<evidence type="ECO:0000313" key="1">
    <source>
        <dbReference type="Ensembl" id="ENSCINP00000033056.1"/>
    </source>
</evidence>
<reference evidence="1" key="2">
    <citation type="submission" date="2025-08" db="UniProtKB">
        <authorList>
            <consortium name="Ensembl"/>
        </authorList>
    </citation>
    <scope>IDENTIFICATION</scope>
</reference>
<reference evidence="2" key="1">
    <citation type="journal article" date="2002" name="Science">
        <title>The draft genome of Ciona intestinalis: insights into chordate and vertebrate origins.</title>
        <authorList>
            <person name="Dehal P."/>
            <person name="Satou Y."/>
            <person name="Campbell R.K."/>
            <person name="Chapman J."/>
            <person name="Degnan B."/>
            <person name="De Tomaso A."/>
            <person name="Davidson B."/>
            <person name="Di Gregorio A."/>
            <person name="Gelpke M."/>
            <person name="Goodstein D.M."/>
            <person name="Harafuji N."/>
            <person name="Hastings K.E."/>
            <person name="Ho I."/>
            <person name="Hotta K."/>
            <person name="Huang W."/>
            <person name="Kawashima T."/>
            <person name="Lemaire P."/>
            <person name="Martinez D."/>
            <person name="Meinertzhagen I.A."/>
            <person name="Necula S."/>
            <person name="Nonaka M."/>
            <person name="Putnam N."/>
            <person name="Rash S."/>
            <person name="Saiga H."/>
            <person name="Satake M."/>
            <person name="Terry A."/>
            <person name="Yamada L."/>
            <person name="Wang H.G."/>
            <person name="Awazu S."/>
            <person name="Azumi K."/>
            <person name="Boore J."/>
            <person name="Branno M."/>
            <person name="Chin-Bow S."/>
            <person name="DeSantis R."/>
            <person name="Doyle S."/>
            <person name="Francino P."/>
            <person name="Keys D.N."/>
            <person name="Haga S."/>
            <person name="Hayashi H."/>
            <person name="Hino K."/>
            <person name="Imai K.S."/>
            <person name="Inaba K."/>
            <person name="Kano S."/>
            <person name="Kobayashi K."/>
            <person name="Kobayashi M."/>
            <person name="Lee B.I."/>
            <person name="Makabe K.W."/>
            <person name="Manohar C."/>
            <person name="Matassi G."/>
            <person name="Medina M."/>
            <person name="Mochizuki Y."/>
            <person name="Mount S."/>
            <person name="Morishita T."/>
            <person name="Miura S."/>
            <person name="Nakayama A."/>
            <person name="Nishizaka S."/>
            <person name="Nomoto H."/>
            <person name="Ohta F."/>
            <person name="Oishi K."/>
            <person name="Rigoutsos I."/>
            <person name="Sano M."/>
            <person name="Sasaki A."/>
            <person name="Sasakura Y."/>
            <person name="Shoguchi E."/>
            <person name="Shin-i T."/>
            <person name="Spagnuolo A."/>
            <person name="Stainier D."/>
            <person name="Suzuki M.M."/>
            <person name="Tassy O."/>
            <person name="Takatori N."/>
            <person name="Tokuoka M."/>
            <person name="Yagi K."/>
            <person name="Yoshizaki F."/>
            <person name="Wada S."/>
            <person name="Zhang C."/>
            <person name="Hyatt P.D."/>
            <person name="Larimer F."/>
            <person name="Detter C."/>
            <person name="Doggett N."/>
            <person name="Glavina T."/>
            <person name="Hawkins T."/>
            <person name="Richardson P."/>
            <person name="Lucas S."/>
            <person name="Kohara Y."/>
            <person name="Levine M."/>
            <person name="Satoh N."/>
            <person name="Rokhsar D.S."/>
        </authorList>
    </citation>
    <scope>NUCLEOTIDE SEQUENCE [LARGE SCALE GENOMIC DNA]</scope>
</reference>
<proteinExistence type="predicted"/>
<keyword evidence="2" id="KW-1185">Reference proteome</keyword>
<dbReference type="AlphaFoldDB" id="H2XTS2"/>
<dbReference type="HOGENOM" id="CLU_3376926_0_0_1"/>
<accession>H2XTS2</accession>
<organism evidence="1 2">
    <name type="scientific">Ciona intestinalis</name>
    <name type="common">Transparent sea squirt</name>
    <name type="synonym">Ascidia intestinalis</name>
    <dbReference type="NCBI Taxonomy" id="7719"/>
    <lineage>
        <taxon>Eukaryota</taxon>
        <taxon>Metazoa</taxon>
        <taxon>Chordata</taxon>
        <taxon>Tunicata</taxon>
        <taxon>Ascidiacea</taxon>
        <taxon>Phlebobranchia</taxon>
        <taxon>Cionidae</taxon>
        <taxon>Ciona</taxon>
    </lineage>
</organism>
<name>H2XTS2_CIOIN</name>
<dbReference type="Ensembl" id="ENSCINT00000030953.1">
    <property type="protein sequence ID" value="ENSCINP00000033056.1"/>
    <property type="gene ID" value="ENSCING00000023362.1"/>
</dbReference>
<dbReference type="Proteomes" id="UP000008144">
    <property type="component" value="Unassembled WGS sequence"/>
</dbReference>
<reference evidence="1" key="3">
    <citation type="submission" date="2025-09" db="UniProtKB">
        <authorList>
            <consortium name="Ensembl"/>
        </authorList>
    </citation>
    <scope>IDENTIFICATION</scope>
</reference>